<proteinExistence type="predicted"/>
<evidence type="ECO:0000313" key="1">
    <source>
        <dbReference type="EMBL" id="KAK2947235.1"/>
    </source>
</evidence>
<keyword evidence="2" id="KW-1185">Reference proteome</keyword>
<organism evidence="1 2">
    <name type="scientific">Blattamonas nauphoetae</name>
    <dbReference type="NCBI Taxonomy" id="2049346"/>
    <lineage>
        <taxon>Eukaryota</taxon>
        <taxon>Metamonada</taxon>
        <taxon>Preaxostyla</taxon>
        <taxon>Oxymonadida</taxon>
        <taxon>Blattamonas</taxon>
    </lineage>
</organism>
<protein>
    <submittedName>
        <fullName evidence="1">Uncharacterized protein</fullName>
    </submittedName>
</protein>
<reference evidence="1 2" key="1">
    <citation type="journal article" date="2022" name="bioRxiv">
        <title>Genomics of Preaxostyla Flagellates Illuminates Evolutionary Transitions and the Path Towards Mitochondrial Loss.</title>
        <authorList>
            <person name="Novak L.V.F."/>
            <person name="Treitli S.C."/>
            <person name="Pyrih J."/>
            <person name="Halakuc P."/>
            <person name="Pipaliya S.V."/>
            <person name="Vacek V."/>
            <person name="Brzon O."/>
            <person name="Soukal P."/>
            <person name="Eme L."/>
            <person name="Dacks J.B."/>
            <person name="Karnkowska A."/>
            <person name="Elias M."/>
            <person name="Hampl V."/>
        </authorList>
    </citation>
    <scope>NUCLEOTIDE SEQUENCE [LARGE SCALE GENOMIC DNA]</scope>
    <source>
        <strain evidence="1">NAU3</strain>
        <tissue evidence="1">Gut</tissue>
    </source>
</reference>
<gene>
    <name evidence="1" type="ORF">BLNAU_17869</name>
</gene>
<sequence>MRTFRAKSSSAGSNVKSSFSTPLLLHSASNCLSNSTSRQTTPFSTNNSCGSTELFLFRISSRHSREGNQFSEPKSEKRAGTRKRRMMNVSMRTEMTRTSPISTIAASFDTSSPAKATVITRPADVMVPVWETMAWVTAARVDTSGGGGIESFRSNSFSFTSSFFRAQQANDLPFVPSQASLPFFLYSCTLSERNRSKSRERPKTSVYPKIRTKKEVESTSLNIGRTHPKRVAACWKMNAVIPKTAKCEIKVVASVCMGMMRDLKTNARSMKQIEPHMANASGRSSLTLITVSVICTVVPSMPKRNKLRVERGYECLVFPVSSEALRGSTGRDRGRELNLEMLVPFRFSWAAKSAPI</sequence>
<comment type="caution">
    <text evidence="1">The sequence shown here is derived from an EMBL/GenBank/DDBJ whole genome shotgun (WGS) entry which is preliminary data.</text>
</comment>
<dbReference type="EMBL" id="JARBJD010000207">
    <property type="protein sequence ID" value="KAK2947235.1"/>
    <property type="molecule type" value="Genomic_DNA"/>
</dbReference>
<dbReference type="Proteomes" id="UP001281761">
    <property type="component" value="Unassembled WGS sequence"/>
</dbReference>
<accession>A0ABQ9X6A8</accession>
<evidence type="ECO:0000313" key="2">
    <source>
        <dbReference type="Proteomes" id="UP001281761"/>
    </source>
</evidence>
<name>A0ABQ9X6A8_9EUKA</name>